<dbReference type="RefSeq" id="WP_336393098.1">
    <property type="nucleotide sequence ID" value="NZ_JBAPLV010000068.1"/>
</dbReference>
<proteinExistence type="predicted"/>
<gene>
    <name evidence="4" type="ORF">UXQ13_23550</name>
</gene>
<accession>A0ABU8ECW9</accession>
<dbReference type="SUPFAM" id="SSF53756">
    <property type="entry name" value="UDP-Glycosyltransferase/glycogen phosphorylase"/>
    <property type="match status" value="1"/>
</dbReference>
<keyword evidence="5" id="KW-1185">Reference proteome</keyword>
<protein>
    <submittedName>
        <fullName evidence="4">Glycosyltransferase</fullName>
    </submittedName>
</protein>
<sequence>MVWFSRSYGYRGDLMYFRPLLAGVAAALPGTVVPVDHSMDAERYPDVPLRPVLRSWWLRLPSRRQEEAPMAPLPSPVSLWRLWRTRPDVAVCIEFTTTSLLGMAVARLRRARVLLLIENDPRFRGAPSSGRALQVKSWAAGSAHVVLVSNAEGARYVIEDLGVPADRVRVSPYLTSAPPGGPAPAPPVDDVVRLLFLNSVSERKGILPLVRALAELGPAARPWRLDVVGGGPLVGDVRRAADDLGIASQVRLLGPVDYAA</sequence>
<evidence type="ECO:0000256" key="1">
    <source>
        <dbReference type="ARBA" id="ARBA00022676"/>
    </source>
</evidence>
<reference evidence="4 5" key="1">
    <citation type="submission" date="2024-03" db="EMBL/GenBank/DDBJ databases">
        <title>Draft genome sequence of Klenkia terrae.</title>
        <authorList>
            <person name="Duangmal K."/>
            <person name="Chantavorakit T."/>
        </authorList>
    </citation>
    <scope>NUCLEOTIDE SEQUENCE [LARGE SCALE GENOMIC DNA]</scope>
    <source>
        <strain evidence="4 5">JCM 17786</strain>
    </source>
</reference>
<dbReference type="Gene3D" id="3.40.50.2000">
    <property type="entry name" value="Glycogen Phosphorylase B"/>
    <property type="match status" value="2"/>
</dbReference>
<feature type="non-terminal residue" evidence="4">
    <location>
        <position position="260"/>
    </location>
</feature>
<feature type="domain" description="Glycosyltransferase subfamily 4-like N-terminal" evidence="3">
    <location>
        <begin position="24"/>
        <end position="173"/>
    </location>
</feature>
<evidence type="ECO:0000313" key="4">
    <source>
        <dbReference type="EMBL" id="MEI4281462.1"/>
    </source>
</evidence>
<dbReference type="Pfam" id="PF13579">
    <property type="entry name" value="Glyco_trans_4_4"/>
    <property type="match status" value="1"/>
</dbReference>
<dbReference type="Proteomes" id="UP001373496">
    <property type="component" value="Unassembled WGS sequence"/>
</dbReference>
<keyword evidence="1" id="KW-0328">Glycosyltransferase</keyword>
<evidence type="ECO:0000256" key="2">
    <source>
        <dbReference type="ARBA" id="ARBA00022679"/>
    </source>
</evidence>
<organism evidence="4 5">
    <name type="scientific">Klenkia terrae</name>
    <dbReference type="NCBI Taxonomy" id="1052259"/>
    <lineage>
        <taxon>Bacteria</taxon>
        <taxon>Bacillati</taxon>
        <taxon>Actinomycetota</taxon>
        <taxon>Actinomycetes</taxon>
        <taxon>Geodermatophilales</taxon>
        <taxon>Geodermatophilaceae</taxon>
        <taxon>Klenkia</taxon>
    </lineage>
</organism>
<comment type="caution">
    <text evidence="4">The sequence shown here is derived from an EMBL/GenBank/DDBJ whole genome shotgun (WGS) entry which is preliminary data.</text>
</comment>
<evidence type="ECO:0000259" key="3">
    <source>
        <dbReference type="Pfam" id="PF13579"/>
    </source>
</evidence>
<dbReference type="EMBL" id="JBAPLV010000068">
    <property type="protein sequence ID" value="MEI4281462.1"/>
    <property type="molecule type" value="Genomic_DNA"/>
</dbReference>
<name>A0ABU8ECW9_9ACTN</name>
<keyword evidence="2" id="KW-0808">Transferase</keyword>
<dbReference type="InterPro" id="IPR028098">
    <property type="entry name" value="Glyco_trans_4-like_N"/>
</dbReference>
<evidence type="ECO:0000313" key="5">
    <source>
        <dbReference type="Proteomes" id="UP001373496"/>
    </source>
</evidence>